<dbReference type="EMBL" id="CP001635">
    <property type="protein sequence ID" value="ACS19085.1"/>
    <property type="molecule type" value="Genomic_DNA"/>
</dbReference>
<accession>C5CJN2</accession>
<dbReference type="AlphaFoldDB" id="C5CJN2"/>
<dbReference type="InterPro" id="IPR036388">
    <property type="entry name" value="WH-like_DNA-bd_sf"/>
</dbReference>
<sequence>MSEYSAECQAANRIAAQLRGLPSPKHRARLQVVQAPKVRKPRAHATGIPGKGGYLRAALQARIVEVLAYCHEFFEENDQLPPQACVAEHFGVVEQVAQKYMRALGDAGHLERNAVGKWRFARSRNLAEEA</sequence>
<organism evidence="1">
    <name type="scientific">Variovorax paradoxus (strain S110)</name>
    <dbReference type="NCBI Taxonomy" id="543728"/>
    <lineage>
        <taxon>Bacteria</taxon>
        <taxon>Pseudomonadati</taxon>
        <taxon>Pseudomonadota</taxon>
        <taxon>Betaproteobacteria</taxon>
        <taxon>Burkholderiales</taxon>
        <taxon>Comamonadaceae</taxon>
        <taxon>Variovorax</taxon>
    </lineage>
</organism>
<reference evidence="1" key="1">
    <citation type="submission" date="2009-06" db="EMBL/GenBank/DDBJ databases">
        <title>Complete sequence of chromosome 1 of Variovorax paradoxus S110.</title>
        <authorList>
            <consortium name="US DOE Joint Genome Institute"/>
            <person name="Lucas S."/>
            <person name="Copeland A."/>
            <person name="Lapidus A."/>
            <person name="Glavina del Rio T."/>
            <person name="Tice H."/>
            <person name="Bruce D."/>
            <person name="Goodwin L."/>
            <person name="Pitluck S."/>
            <person name="Chertkov O."/>
            <person name="Brettin T."/>
            <person name="Detter J.C."/>
            <person name="Han C."/>
            <person name="Larimer F."/>
            <person name="Land M."/>
            <person name="Hauser L."/>
            <person name="Kyrpides N."/>
            <person name="Ovchinnikova G."/>
            <person name="Orwin P."/>
            <person name="Leadbetter J.R."/>
            <person name="Spain J.C."/>
            <person name="Han J.I."/>
        </authorList>
    </citation>
    <scope>NUCLEOTIDE SEQUENCE</scope>
    <source>
        <strain evidence="1">S110</strain>
    </source>
</reference>
<evidence type="ECO:0000313" key="1">
    <source>
        <dbReference type="EMBL" id="ACS19085.1"/>
    </source>
</evidence>
<gene>
    <name evidence="1" type="ordered locus">Vapar_2459</name>
</gene>
<protein>
    <submittedName>
        <fullName evidence="1">Uncharacterized protein</fullName>
    </submittedName>
</protein>
<dbReference type="STRING" id="543728.Vapar_2459"/>
<dbReference type="Gene3D" id="1.10.10.10">
    <property type="entry name" value="Winged helix-like DNA-binding domain superfamily/Winged helix DNA-binding domain"/>
    <property type="match status" value="1"/>
</dbReference>
<dbReference type="HOGENOM" id="CLU_1937229_0_0_4"/>
<dbReference type="OrthoDB" id="8821166at2"/>
<name>C5CJN2_VARPS</name>
<proteinExistence type="predicted"/>
<dbReference type="KEGG" id="vap:Vapar_2459"/>